<dbReference type="AlphaFoldDB" id="A0A5J5LKP9"/>
<evidence type="ECO:0000313" key="3">
    <source>
        <dbReference type="EMBL" id="KAA9409951.1"/>
    </source>
</evidence>
<dbReference type="PANTHER" id="PTHR45947:SF14">
    <property type="entry name" value="SLL1723 PROTEIN"/>
    <property type="match status" value="1"/>
</dbReference>
<comment type="caution">
    <text evidence="3">The sequence shown here is derived from an EMBL/GenBank/DDBJ whole genome shotgun (WGS) entry which is preliminary data.</text>
</comment>
<evidence type="ECO:0000313" key="4">
    <source>
        <dbReference type="Proteomes" id="UP000326244"/>
    </source>
</evidence>
<gene>
    <name evidence="3" type="ORF">EGO51_09095</name>
</gene>
<organism evidence="3 4">
    <name type="scientific">Haloarcula hispanica</name>
    <dbReference type="NCBI Taxonomy" id="51589"/>
    <lineage>
        <taxon>Archaea</taxon>
        <taxon>Methanobacteriati</taxon>
        <taxon>Methanobacteriota</taxon>
        <taxon>Stenosarchaea group</taxon>
        <taxon>Halobacteria</taxon>
        <taxon>Halobacteriales</taxon>
        <taxon>Haloarculaceae</taxon>
        <taxon>Haloarcula</taxon>
    </lineage>
</organism>
<dbReference type="Pfam" id="PF00534">
    <property type="entry name" value="Glycos_transf_1"/>
    <property type="match status" value="1"/>
</dbReference>
<feature type="domain" description="Glycosyltransferase subfamily 4-like N-terminal" evidence="2">
    <location>
        <begin position="15"/>
        <end position="192"/>
    </location>
</feature>
<dbReference type="PANTHER" id="PTHR45947">
    <property type="entry name" value="SULFOQUINOVOSYL TRANSFERASE SQD2"/>
    <property type="match status" value="1"/>
</dbReference>
<keyword evidence="3" id="KW-0808">Transferase</keyword>
<dbReference type="InterPro" id="IPR028098">
    <property type="entry name" value="Glyco_trans_4-like_N"/>
</dbReference>
<evidence type="ECO:0000259" key="2">
    <source>
        <dbReference type="Pfam" id="PF13439"/>
    </source>
</evidence>
<dbReference type="Gene3D" id="3.40.50.2000">
    <property type="entry name" value="Glycogen Phosphorylase B"/>
    <property type="match status" value="2"/>
</dbReference>
<feature type="domain" description="Glycosyl transferase family 1" evidence="1">
    <location>
        <begin position="211"/>
        <end position="369"/>
    </location>
</feature>
<dbReference type="GO" id="GO:0016757">
    <property type="term" value="F:glycosyltransferase activity"/>
    <property type="evidence" value="ECO:0007669"/>
    <property type="project" value="InterPro"/>
</dbReference>
<sequence>MKILYVVTKFPNLSESFVINEIYELCTRGHEVFVFSLTDSQETISHSEYRDLDIPIQYGESPSYSSLPELFSAEVVSSKVLREALFWDNPLKHARWLHIGKQISKFVDEVGGVDVIHSHFAAPNRLSVVYAAAYQEVPCTVTAHAHEIFSPNDVGRLKRVCSRFNHIVVPSKYNREYLTKKMDVETDMTVVPATTRVDKFEASEGCISGRLLSVGRLVEKKGYKYAIESVAELVNQNYEVEYHIVGTGEQGDYLREQVRHHGIEDYVSFLGHVSDETLQKELHEAELFILPCVIASNGDRDVAPVALKEAMATQTACIATYISAIPELIRDGHDGILVNPNDTAALVDALASLLEDPNRRKEIAANGRETVEDKFDISQTVDKLVGVFQSCIRSHDGHGAAEAIQSD</sequence>
<dbReference type="RefSeq" id="WP_151103446.1">
    <property type="nucleotide sequence ID" value="NZ_RQWK01000001.1"/>
</dbReference>
<accession>A0A5J5LKP9</accession>
<proteinExistence type="predicted"/>
<protein>
    <submittedName>
        <fullName evidence="3">Colanic acid biosynthesis glycosyltransferase WcaL</fullName>
    </submittedName>
</protein>
<dbReference type="InterPro" id="IPR050194">
    <property type="entry name" value="Glycosyltransferase_grp1"/>
</dbReference>
<dbReference type="Proteomes" id="UP000326244">
    <property type="component" value="Unassembled WGS sequence"/>
</dbReference>
<dbReference type="InterPro" id="IPR001296">
    <property type="entry name" value="Glyco_trans_1"/>
</dbReference>
<evidence type="ECO:0000259" key="1">
    <source>
        <dbReference type="Pfam" id="PF00534"/>
    </source>
</evidence>
<reference evidence="3 4" key="1">
    <citation type="submission" date="2018-11" db="EMBL/GenBank/DDBJ databases">
        <title>Genomic analysis of Haloarcula hispanica CBA1121.</title>
        <authorList>
            <person name="Kim Y.B."/>
            <person name="Roh S.W."/>
        </authorList>
    </citation>
    <scope>NUCLEOTIDE SEQUENCE [LARGE SCALE GENOMIC DNA]</scope>
    <source>
        <strain evidence="3 4">CBA1121</strain>
    </source>
</reference>
<dbReference type="CDD" id="cd03801">
    <property type="entry name" value="GT4_PimA-like"/>
    <property type="match status" value="1"/>
</dbReference>
<dbReference type="EMBL" id="RQWK01000001">
    <property type="protein sequence ID" value="KAA9409951.1"/>
    <property type="molecule type" value="Genomic_DNA"/>
</dbReference>
<name>A0A5J5LKP9_HALHI</name>
<dbReference type="Pfam" id="PF13439">
    <property type="entry name" value="Glyco_transf_4"/>
    <property type="match status" value="1"/>
</dbReference>
<dbReference type="SUPFAM" id="SSF53756">
    <property type="entry name" value="UDP-Glycosyltransferase/glycogen phosphorylase"/>
    <property type="match status" value="1"/>
</dbReference>